<name>A0A7K1FH11_9ACTN</name>
<reference evidence="3 4" key="1">
    <citation type="submission" date="2019-11" db="EMBL/GenBank/DDBJ databases">
        <authorList>
            <person name="Jiang L.-Q."/>
        </authorList>
    </citation>
    <scope>NUCLEOTIDE SEQUENCE [LARGE SCALE GENOMIC DNA]</scope>
    <source>
        <strain evidence="3 4">YIM 132087</strain>
    </source>
</reference>
<dbReference type="EMBL" id="WLYK01000001">
    <property type="protein sequence ID" value="MTD13360.1"/>
    <property type="molecule type" value="Genomic_DNA"/>
</dbReference>
<evidence type="ECO:0000313" key="4">
    <source>
        <dbReference type="Proteomes" id="UP000460221"/>
    </source>
</evidence>
<dbReference type="Proteomes" id="UP000460221">
    <property type="component" value="Unassembled WGS sequence"/>
</dbReference>
<proteinExistence type="predicted"/>
<evidence type="ECO:0000256" key="1">
    <source>
        <dbReference type="SAM" id="MobiDB-lite"/>
    </source>
</evidence>
<comment type="caution">
    <text evidence="3">The sequence shown here is derived from an EMBL/GenBank/DDBJ whole genome shotgun (WGS) entry which is preliminary data.</text>
</comment>
<dbReference type="AlphaFoldDB" id="A0A7K1FH11"/>
<dbReference type="InterPro" id="IPR050469">
    <property type="entry name" value="Diguanylate_Cyclase"/>
</dbReference>
<gene>
    <name evidence="3" type="ORF">GIS00_05290</name>
</gene>
<keyword evidence="4" id="KW-1185">Reference proteome</keyword>
<dbReference type="InterPro" id="IPR043128">
    <property type="entry name" value="Rev_trsase/Diguanyl_cyclase"/>
</dbReference>
<accession>A0A7K1FH11</accession>
<protein>
    <submittedName>
        <fullName evidence="3">Diguanylate cyclase</fullName>
    </submittedName>
</protein>
<dbReference type="PANTHER" id="PTHR45138">
    <property type="entry name" value="REGULATORY COMPONENTS OF SENSORY TRANSDUCTION SYSTEM"/>
    <property type="match status" value="1"/>
</dbReference>
<dbReference type="SUPFAM" id="SSF55781">
    <property type="entry name" value="GAF domain-like"/>
    <property type="match status" value="1"/>
</dbReference>
<feature type="domain" description="GGDEF" evidence="2">
    <location>
        <begin position="269"/>
        <end position="392"/>
    </location>
</feature>
<dbReference type="InterPro" id="IPR003018">
    <property type="entry name" value="GAF"/>
</dbReference>
<dbReference type="Pfam" id="PF00990">
    <property type="entry name" value="GGDEF"/>
    <property type="match status" value="1"/>
</dbReference>
<dbReference type="GO" id="GO:0052621">
    <property type="term" value="F:diguanylate cyclase activity"/>
    <property type="evidence" value="ECO:0007669"/>
    <property type="project" value="TreeGrafter"/>
</dbReference>
<sequence>MHCRVEGGHTSVDFPTPSSRLNGRTPVSVRSEGERGHRAYDRKQTREDSVNNSTGRQASGPVPANPFAPALLLPTRGFDAVSEQVVGYLRSVTPMKQWAVTRFAHGTETILTASPELDGFGVAPGDDFPLDKAMCHRMSSGDGPRIAPDTRAVRVYDEAYRYAADQGMTINAYVGTPIVRPNGEVFGSICGLDPETKDDSLRDLEPLLDLLSSMLSAVLDADSSATEAARDLEQARHDADTDALTGLLNRRGWERFIEHEEARFRRFGDPASVVMIDLDRLKYVNDTQGHDAGDRYIQRTADALRATTRDSDVVARLGGDEFGIIAVGAGQERTREMIARISQAFEDAGVAGSIGYAPFTVVAGFPGAQRTADERMYEAKRRRRELLAEHVS</sequence>
<dbReference type="PROSITE" id="PS50887">
    <property type="entry name" value="GGDEF"/>
    <property type="match status" value="1"/>
</dbReference>
<evidence type="ECO:0000259" key="2">
    <source>
        <dbReference type="PROSITE" id="PS50887"/>
    </source>
</evidence>
<dbReference type="CDD" id="cd01949">
    <property type="entry name" value="GGDEF"/>
    <property type="match status" value="1"/>
</dbReference>
<dbReference type="SUPFAM" id="SSF55073">
    <property type="entry name" value="Nucleotide cyclase"/>
    <property type="match status" value="1"/>
</dbReference>
<organism evidence="3 4">
    <name type="scientific">Nakamurella alba</name>
    <dbReference type="NCBI Taxonomy" id="2665158"/>
    <lineage>
        <taxon>Bacteria</taxon>
        <taxon>Bacillati</taxon>
        <taxon>Actinomycetota</taxon>
        <taxon>Actinomycetes</taxon>
        <taxon>Nakamurellales</taxon>
        <taxon>Nakamurellaceae</taxon>
        <taxon>Nakamurella</taxon>
    </lineage>
</organism>
<feature type="region of interest" description="Disordered" evidence="1">
    <location>
        <begin position="1"/>
        <end position="64"/>
    </location>
</feature>
<dbReference type="Gene3D" id="3.30.70.270">
    <property type="match status" value="1"/>
</dbReference>
<dbReference type="NCBIfam" id="TIGR00254">
    <property type="entry name" value="GGDEF"/>
    <property type="match status" value="1"/>
</dbReference>
<dbReference type="SMART" id="SM00065">
    <property type="entry name" value="GAF"/>
    <property type="match status" value="1"/>
</dbReference>
<dbReference type="InterPro" id="IPR000160">
    <property type="entry name" value="GGDEF_dom"/>
</dbReference>
<feature type="compositionally biased region" description="Basic and acidic residues" evidence="1">
    <location>
        <begin position="31"/>
        <end position="49"/>
    </location>
</feature>
<dbReference type="PANTHER" id="PTHR45138:SF9">
    <property type="entry name" value="DIGUANYLATE CYCLASE DGCM-RELATED"/>
    <property type="match status" value="1"/>
</dbReference>
<dbReference type="SMART" id="SM00267">
    <property type="entry name" value="GGDEF"/>
    <property type="match status" value="1"/>
</dbReference>
<dbReference type="InterPro" id="IPR029787">
    <property type="entry name" value="Nucleotide_cyclase"/>
</dbReference>
<evidence type="ECO:0000313" key="3">
    <source>
        <dbReference type="EMBL" id="MTD13360.1"/>
    </source>
</evidence>